<name>A0A942V3X0_9FIRM</name>
<feature type="domain" description="PhnB-like" evidence="1">
    <location>
        <begin position="131"/>
        <end position="252"/>
    </location>
</feature>
<feature type="domain" description="PhnB-like" evidence="1">
    <location>
        <begin position="2"/>
        <end position="121"/>
    </location>
</feature>
<dbReference type="CDD" id="cd06588">
    <property type="entry name" value="PhnB_like"/>
    <property type="match status" value="2"/>
</dbReference>
<dbReference type="Gene3D" id="3.30.720.100">
    <property type="match status" value="1"/>
</dbReference>
<accession>A0A942V3X0</accession>
<dbReference type="PANTHER" id="PTHR33990">
    <property type="entry name" value="PROTEIN YJDN-RELATED"/>
    <property type="match status" value="1"/>
</dbReference>
<dbReference type="AlphaFoldDB" id="A0A942V3X0"/>
<dbReference type="EMBL" id="WSFT01000050">
    <property type="protein sequence ID" value="MBS4539462.1"/>
    <property type="molecule type" value="Genomic_DNA"/>
</dbReference>
<dbReference type="InterPro" id="IPR028973">
    <property type="entry name" value="PhnB-like"/>
</dbReference>
<organism evidence="2 3">
    <name type="scientific">Anaeromonas frigoriresistens</name>
    <dbReference type="NCBI Taxonomy" id="2683708"/>
    <lineage>
        <taxon>Bacteria</taxon>
        <taxon>Bacillati</taxon>
        <taxon>Bacillota</taxon>
        <taxon>Tissierellia</taxon>
        <taxon>Tissierellales</taxon>
        <taxon>Thermohalobacteraceae</taxon>
        <taxon>Anaeromonas</taxon>
    </lineage>
</organism>
<dbReference type="RefSeq" id="WP_203367379.1">
    <property type="nucleotide sequence ID" value="NZ_WSFT01000050.1"/>
</dbReference>
<dbReference type="Gene3D" id="3.10.180.10">
    <property type="entry name" value="2,3-Dihydroxybiphenyl 1,2-Dioxygenase, domain 1"/>
    <property type="match status" value="1"/>
</dbReference>
<evidence type="ECO:0000259" key="1">
    <source>
        <dbReference type="Pfam" id="PF06983"/>
    </source>
</evidence>
<comment type="caution">
    <text evidence="2">The sequence shown here is derived from an EMBL/GenBank/DDBJ whole genome shotgun (WGS) entry which is preliminary data.</text>
</comment>
<dbReference type="InterPro" id="IPR029068">
    <property type="entry name" value="Glyas_Bleomycin-R_OHBP_Dase"/>
</dbReference>
<dbReference type="Proteomes" id="UP000724672">
    <property type="component" value="Unassembled WGS sequence"/>
</dbReference>
<keyword evidence="3" id="KW-1185">Reference proteome</keyword>
<protein>
    <submittedName>
        <fullName evidence="2">VOC family protein</fullName>
    </submittedName>
</protein>
<gene>
    <name evidence="2" type="ORF">GOQ27_13380</name>
</gene>
<evidence type="ECO:0000313" key="3">
    <source>
        <dbReference type="Proteomes" id="UP000724672"/>
    </source>
</evidence>
<proteinExistence type="predicted"/>
<dbReference type="Pfam" id="PF06983">
    <property type="entry name" value="3-dmu-9_3-mt"/>
    <property type="match status" value="2"/>
</dbReference>
<sequence>MQKIVPHLWFDNKALEAAEFYVSIFENSRIINTTKITDTPSGDSEMVDFQLANIKFSAISAGPYFKFNPSVSLMVVCDSKEEVDRLYKSLSSGTDLMPLDEYPFSKYYAWVEDKYGLSWQLMLVDNIEQHQKISPVLLFAGDVCGRAEEAIDYYVSIFKQSNKGFVNHYAEGEANDKRARINYGEVDLNGNKFIVMDHGYGGDFTFNESFSFMVLCKNQEEIDYFWDKLSFVPEAEQCGWVKDQFGLSWQIVPYNMNEVLMEGTEEEKKRVTEAFLIMKKLDLKALDNARLEI</sequence>
<reference evidence="2" key="1">
    <citation type="submission" date="2019-12" db="EMBL/GenBank/DDBJ databases">
        <title>Clostridiaceae gen. nov. sp. nov., isolated from sediment in Xinjiang, China.</title>
        <authorList>
            <person name="Zhang R."/>
        </authorList>
    </citation>
    <scope>NUCLEOTIDE SEQUENCE</scope>
    <source>
        <strain evidence="2">D2Q-11</strain>
    </source>
</reference>
<dbReference type="SUPFAM" id="SSF54593">
    <property type="entry name" value="Glyoxalase/Bleomycin resistance protein/Dihydroxybiphenyl dioxygenase"/>
    <property type="match status" value="2"/>
</dbReference>
<dbReference type="Gene3D" id="3.30.720.110">
    <property type="match status" value="1"/>
</dbReference>
<evidence type="ECO:0000313" key="2">
    <source>
        <dbReference type="EMBL" id="MBS4539462.1"/>
    </source>
</evidence>